<dbReference type="PROSITE" id="PS51420">
    <property type="entry name" value="RHO"/>
    <property type="match status" value="1"/>
</dbReference>
<keyword evidence="9" id="KW-1185">Reference proteome</keyword>
<accession>A0ABM1B299</accession>
<organism evidence="9 10">
    <name type="scientific">Limulus polyphemus</name>
    <name type="common">Atlantic horseshoe crab</name>
    <dbReference type="NCBI Taxonomy" id="6850"/>
    <lineage>
        <taxon>Eukaryota</taxon>
        <taxon>Metazoa</taxon>
        <taxon>Ecdysozoa</taxon>
        <taxon>Arthropoda</taxon>
        <taxon>Chelicerata</taxon>
        <taxon>Merostomata</taxon>
        <taxon>Xiphosura</taxon>
        <taxon>Limulidae</taxon>
        <taxon>Limulus</taxon>
    </lineage>
</organism>
<reference evidence="10" key="1">
    <citation type="submission" date="2025-08" db="UniProtKB">
        <authorList>
            <consortium name="RefSeq"/>
        </authorList>
    </citation>
    <scope>IDENTIFICATION</scope>
    <source>
        <tissue evidence="10">Muscle</tissue>
    </source>
</reference>
<dbReference type="InterPro" id="IPR027417">
    <property type="entry name" value="P-loop_NTPase"/>
</dbReference>
<evidence type="ECO:0000313" key="10">
    <source>
        <dbReference type="RefSeq" id="XP_013773329.1"/>
    </source>
</evidence>
<sequence>MGETSSYQVRLVVLGGSGVGKSSVLKRFLFDTYCEKHSPTVEDMHYREFDLGTLTLKVDFLDTAGDMQFPAMRRLSIANAQAFLLIYSVDSKASFETLKKCFEEIREQRTDFQEVPIVVVGNKMDVPSDRRELLKEDVAEWVFCELPRLRVKVLECSAKDSMNIKELFRSFLILAKIPLPSDSSSLYRRSSAHASSGKAKGAEDGSQKSEPRSRSLIRRVSKKVSRKRECANSDNETNDCILS</sequence>
<dbReference type="SMART" id="SM00173">
    <property type="entry name" value="RAS"/>
    <property type="match status" value="1"/>
</dbReference>
<evidence type="ECO:0000256" key="2">
    <source>
        <dbReference type="ARBA" id="ARBA00022475"/>
    </source>
</evidence>
<comment type="similarity">
    <text evidence="7">Belongs to the small GTPase superfamily. RasD family.</text>
</comment>
<dbReference type="Pfam" id="PF00071">
    <property type="entry name" value="Ras"/>
    <property type="match status" value="1"/>
</dbReference>
<feature type="compositionally biased region" description="Polar residues" evidence="8">
    <location>
        <begin position="232"/>
        <end position="243"/>
    </location>
</feature>
<keyword evidence="4" id="KW-0342">GTP-binding</keyword>
<dbReference type="PANTHER" id="PTHR46149:SF7">
    <property type="entry name" value="GTP-BINDING PROTEIN DI-RAS2"/>
    <property type="match status" value="1"/>
</dbReference>
<dbReference type="SUPFAM" id="SSF52540">
    <property type="entry name" value="P-loop containing nucleoside triphosphate hydrolases"/>
    <property type="match status" value="1"/>
</dbReference>
<dbReference type="SMART" id="SM00175">
    <property type="entry name" value="RAB"/>
    <property type="match status" value="1"/>
</dbReference>
<dbReference type="Gene3D" id="3.40.50.300">
    <property type="entry name" value="P-loop containing nucleotide triphosphate hydrolases"/>
    <property type="match status" value="1"/>
</dbReference>
<dbReference type="PROSITE" id="PS51421">
    <property type="entry name" value="RAS"/>
    <property type="match status" value="1"/>
</dbReference>
<evidence type="ECO:0000256" key="1">
    <source>
        <dbReference type="ARBA" id="ARBA00004193"/>
    </source>
</evidence>
<dbReference type="InterPro" id="IPR001806">
    <property type="entry name" value="Small_GTPase"/>
</dbReference>
<name>A0ABM1B299_LIMPO</name>
<feature type="compositionally biased region" description="Basic residues" evidence="8">
    <location>
        <begin position="215"/>
        <end position="226"/>
    </location>
</feature>
<feature type="compositionally biased region" description="Basic and acidic residues" evidence="8">
    <location>
        <begin position="200"/>
        <end position="213"/>
    </location>
</feature>
<proteinExistence type="inferred from homology"/>
<evidence type="ECO:0000256" key="5">
    <source>
        <dbReference type="ARBA" id="ARBA00023136"/>
    </source>
</evidence>
<dbReference type="RefSeq" id="XP_013773329.1">
    <property type="nucleotide sequence ID" value="XM_013917875.2"/>
</dbReference>
<dbReference type="GeneID" id="106458366"/>
<evidence type="ECO:0000256" key="4">
    <source>
        <dbReference type="ARBA" id="ARBA00023134"/>
    </source>
</evidence>
<dbReference type="InterPro" id="IPR005225">
    <property type="entry name" value="Small_GTP-bd"/>
</dbReference>
<dbReference type="PANTHER" id="PTHR46149">
    <property type="entry name" value="MIP08469P"/>
    <property type="match status" value="1"/>
</dbReference>
<keyword evidence="3" id="KW-0488">Methylation</keyword>
<evidence type="ECO:0000256" key="8">
    <source>
        <dbReference type="SAM" id="MobiDB-lite"/>
    </source>
</evidence>
<keyword evidence="2" id="KW-1003">Cell membrane</keyword>
<dbReference type="PROSITE" id="PS51419">
    <property type="entry name" value="RAB"/>
    <property type="match status" value="1"/>
</dbReference>
<evidence type="ECO:0000256" key="7">
    <source>
        <dbReference type="ARBA" id="ARBA00038061"/>
    </source>
</evidence>
<dbReference type="PRINTS" id="PR00449">
    <property type="entry name" value="RASTRNSFRMNG"/>
</dbReference>
<dbReference type="InterPro" id="IPR052236">
    <property type="entry name" value="Small_GTPase_RasD"/>
</dbReference>
<dbReference type="Proteomes" id="UP000694941">
    <property type="component" value="Unplaced"/>
</dbReference>
<evidence type="ECO:0000256" key="6">
    <source>
        <dbReference type="ARBA" id="ARBA00023288"/>
    </source>
</evidence>
<feature type="compositionally biased region" description="Low complexity" evidence="8">
    <location>
        <begin position="183"/>
        <end position="199"/>
    </location>
</feature>
<keyword evidence="6" id="KW-0449">Lipoprotein</keyword>
<gene>
    <name evidence="10" type="primary">LOC106458366</name>
</gene>
<evidence type="ECO:0000313" key="9">
    <source>
        <dbReference type="Proteomes" id="UP000694941"/>
    </source>
</evidence>
<comment type="subcellular location">
    <subcellularLocation>
        <location evidence="1">Cell membrane</location>
        <topology evidence="1">Lipid-anchor</topology>
    </subcellularLocation>
</comment>
<keyword evidence="5" id="KW-0472">Membrane</keyword>
<dbReference type="NCBIfam" id="TIGR00231">
    <property type="entry name" value="small_GTP"/>
    <property type="match status" value="1"/>
</dbReference>
<evidence type="ECO:0000256" key="3">
    <source>
        <dbReference type="ARBA" id="ARBA00022481"/>
    </source>
</evidence>
<feature type="region of interest" description="Disordered" evidence="8">
    <location>
        <begin position="183"/>
        <end position="243"/>
    </location>
</feature>
<dbReference type="SMART" id="SM00174">
    <property type="entry name" value="RHO"/>
    <property type="match status" value="1"/>
</dbReference>
<protein>
    <submittedName>
        <fullName evidence="10">GTP-binding protein Di-Ras2-like</fullName>
    </submittedName>
</protein>
<keyword evidence="4" id="KW-0547">Nucleotide-binding</keyword>